<keyword evidence="2" id="KW-0732">Signal</keyword>
<feature type="compositionally biased region" description="Low complexity" evidence="1">
    <location>
        <begin position="431"/>
        <end position="451"/>
    </location>
</feature>
<evidence type="ECO:0000256" key="1">
    <source>
        <dbReference type="SAM" id="MobiDB-lite"/>
    </source>
</evidence>
<accession>A0ABV7UD98</accession>
<feature type="chain" id="PRO_5046359194" evidence="2">
    <location>
        <begin position="45"/>
        <end position="476"/>
    </location>
</feature>
<keyword evidence="4" id="KW-1185">Reference proteome</keyword>
<dbReference type="InterPro" id="IPR031482">
    <property type="entry name" value="CBP_BcsN"/>
</dbReference>
<dbReference type="Proteomes" id="UP001595704">
    <property type="component" value="Unassembled WGS sequence"/>
</dbReference>
<evidence type="ECO:0000313" key="3">
    <source>
        <dbReference type="EMBL" id="MFC3636533.1"/>
    </source>
</evidence>
<proteinExistence type="predicted"/>
<feature type="region of interest" description="Disordered" evidence="1">
    <location>
        <begin position="231"/>
        <end position="476"/>
    </location>
</feature>
<feature type="compositionally biased region" description="Low complexity" evidence="1">
    <location>
        <begin position="268"/>
        <end position="279"/>
    </location>
</feature>
<protein>
    <submittedName>
        <fullName evidence="3">Cellulose biosynthesis protein BcsN</fullName>
    </submittedName>
</protein>
<reference evidence="4" key="1">
    <citation type="journal article" date="2019" name="Int. J. Syst. Evol. Microbiol.">
        <title>The Global Catalogue of Microorganisms (GCM) 10K type strain sequencing project: providing services to taxonomists for standard genome sequencing and annotation.</title>
        <authorList>
            <consortium name="The Broad Institute Genomics Platform"/>
            <consortium name="The Broad Institute Genome Sequencing Center for Infectious Disease"/>
            <person name="Wu L."/>
            <person name="Ma J."/>
        </authorList>
    </citation>
    <scope>NUCLEOTIDE SEQUENCE [LARGE SCALE GENOMIC DNA]</scope>
    <source>
        <strain evidence="4">KCTC 42282</strain>
    </source>
</reference>
<dbReference type="EMBL" id="JBHRYC010000023">
    <property type="protein sequence ID" value="MFC3636533.1"/>
    <property type="molecule type" value="Genomic_DNA"/>
</dbReference>
<feature type="compositionally biased region" description="Low complexity" evidence="1">
    <location>
        <begin position="331"/>
        <end position="358"/>
    </location>
</feature>
<organism evidence="3 4">
    <name type="scientific">Camelimonas fluminis</name>
    <dbReference type="NCBI Taxonomy" id="1576911"/>
    <lineage>
        <taxon>Bacteria</taxon>
        <taxon>Pseudomonadati</taxon>
        <taxon>Pseudomonadota</taxon>
        <taxon>Alphaproteobacteria</taxon>
        <taxon>Hyphomicrobiales</taxon>
        <taxon>Chelatococcaceae</taxon>
        <taxon>Camelimonas</taxon>
    </lineage>
</organism>
<evidence type="ECO:0000256" key="2">
    <source>
        <dbReference type="SAM" id="SignalP"/>
    </source>
</evidence>
<dbReference type="Pfam" id="PF17038">
    <property type="entry name" value="CBP_BcsN"/>
    <property type="match status" value="1"/>
</dbReference>
<feature type="signal peptide" evidence="2">
    <location>
        <begin position="1"/>
        <end position="44"/>
    </location>
</feature>
<dbReference type="RefSeq" id="WP_191317406.1">
    <property type="nucleotide sequence ID" value="NZ_BNCG01000001.1"/>
</dbReference>
<sequence>MELLVDMPFRDQAWNRARMSVTSTRFRAAAGAVMLVLANASAYAMPASAALASLPPSAGRVMAVEESDAGSGMRQRIVLSGGHMGANTLEIVLGRDAVAPSATQLEAELASRFPGVAMTPLPGRMLKSRYGAMHVSIGAPADGGRCLFAWQSIRDFPGDAGTLKGVTPAVVRIRLCSARATLDQLAEMSEQLMLTAPATPALARGVETAGLKLSPIEQAPADETPRIQLAQASGRRQSRGGAILDPSRGNPGGLIGLLRGYSRTDPIGSTRRSGRARSAPAQETRFGYRPLLGNDDLQPQSGLLGRWNGHSEPRRVQSPRPRRYVEPPAPRQAAPRRPARTMSAPPRRRAAPAAQPQPETVRPQRRQIEQQPSTPNVPAPPQGYQTPGGARYLGPAPGAAPVQTTPSVAPPAGQGGGTLVPQVPRPAQDGPAPATAAPLPRPAANPGSQPGPMGGQPVGRGLDPSLPGRAYRGPGG</sequence>
<evidence type="ECO:0000313" key="4">
    <source>
        <dbReference type="Proteomes" id="UP001595704"/>
    </source>
</evidence>
<name>A0ABV7UD98_9HYPH</name>
<gene>
    <name evidence="3" type="primary">bcsN</name>
    <name evidence="3" type="ORF">ACFONL_03910</name>
</gene>
<comment type="caution">
    <text evidence="3">The sequence shown here is derived from an EMBL/GenBank/DDBJ whole genome shotgun (WGS) entry which is preliminary data.</text>
</comment>